<name>A0A2W2C2N1_9ACTN</name>
<reference evidence="1 2" key="1">
    <citation type="submission" date="2018-01" db="EMBL/GenBank/DDBJ databases">
        <title>Draft genome sequence of Jishengella endophytica.</title>
        <authorList>
            <person name="Sahin N."/>
            <person name="Ay H."/>
            <person name="Saygin H."/>
        </authorList>
    </citation>
    <scope>NUCLEOTIDE SEQUENCE [LARGE SCALE GENOMIC DNA]</scope>
    <source>
        <strain evidence="1 2">DSM 45430</strain>
    </source>
</reference>
<dbReference type="AlphaFoldDB" id="A0A2W2C2N1"/>
<gene>
    <name evidence="1" type="ORF">C1I93_20025</name>
</gene>
<sequence length="203" mass="22336">IRDRLSPGNGNIDGRVEVDSFQVREPMPDVDMRVEVRPTGDLWEVRVEHFADTNPEFLGSGWNVRWSDVEACVEVFDHDVFYECVPVEQLGVVRNQRRWLRAVYEQDAGGGQARVTFYTSLDGVTWGAGFAVEGFPEPLDLDAGFFEVSVRGDVTVSRVEVRNGIDGPLIVGPDFEAQPKGTKVFVDAAGATWEVSGVGICGA</sequence>
<accession>A0A2W2C2N1</accession>
<proteinExistence type="predicted"/>
<dbReference type="Proteomes" id="UP000248627">
    <property type="component" value="Unassembled WGS sequence"/>
</dbReference>
<dbReference type="EMBL" id="POTX01000149">
    <property type="protein sequence ID" value="PZF92100.1"/>
    <property type="molecule type" value="Genomic_DNA"/>
</dbReference>
<dbReference type="RefSeq" id="WP_220039591.1">
    <property type="nucleotide sequence ID" value="NZ_POTX01000149.1"/>
</dbReference>
<organism evidence="1 2">
    <name type="scientific">Micromonospora endophytica</name>
    <dbReference type="NCBI Taxonomy" id="515350"/>
    <lineage>
        <taxon>Bacteria</taxon>
        <taxon>Bacillati</taxon>
        <taxon>Actinomycetota</taxon>
        <taxon>Actinomycetes</taxon>
        <taxon>Micromonosporales</taxon>
        <taxon>Micromonosporaceae</taxon>
        <taxon>Micromonospora</taxon>
    </lineage>
</organism>
<evidence type="ECO:0000313" key="1">
    <source>
        <dbReference type="EMBL" id="PZF92100.1"/>
    </source>
</evidence>
<protein>
    <submittedName>
        <fullName evidence="1">Uncharacterized protein</fullName>
    </submittedName>
</protein>
<feature type="non-terminal residue" evidence="1">
    <location>
        <position position="1"/>
    </location>
</feature>
<evidence type="ECO:0000313" key="2">
    <source>
        <dbReference type="Proteomes" id="UP000248627"/>
    </source>
</evidence>
<comment type="caution">
    <text evidence="1">The sequence shown here is derived from an EMBL/GenBank/DDBJ whole genome shotgun (WGS) entry which is preliminary data.</text>
</comment>
<keyword evidence="2" id="KW-1185">Reference proteome</keyword>